<dbReference type="PANTHER" id="PTHR23070">
    <property type="entry name" value="BCS1 AAA-TYPE ATPASE"/>
    <property type="match status" value="1"/>
</dbReference>
<protein>
    <submittedName>
        <fullName evidence="4">AAA family ATPase</fullName>
    </submittedName>
</protein>
<feature type="transmembrane region" description="Helical" evidence="2">
    <location>
        <begin position="21"/>
        <end position="49"/>
    </location>
</feature>
<keyword evidence="2" id="KW-0472">Membrane</keyword>
<comment type="similarity">
    <text evidence="1">Belongs to the AAA ATPase family. BCS1 subfamily.</text>
</comment>
<accession>A0A481YQ30</accession>
<reference evidence="4" key="1">
    <citation type="journal article" date="2019" name="MBio">
        <title>Virus Genomes from Deep Sea Sediments Expand the Ocean Megavirome and Support Independent Origins of Viral Gigantism.</title>
        <authorList>
            <person name="Backstrom D."/>
            <person name="Yutin N."/>
            <person name="Jorgensen S.L."/>
            <person name="Dharamshi J."/>
            <person name="Homa F."/>
            <person name="Zaremba-Niedwiedzka K."/>
            <person name="Spang A."/>
            <person name="Wolf Y.I."/>
            <person name="Koonin E.V."/>
            <person name="Ettema T.J."/>
        </authorList>
    </citation>
    <scope>NUCLEOTIDE SEQUENCE</scope>
</reference>
<dbReference type="InterPro" id="IPR003593">
    <property type="entry name" value="AAA+_ATPase"/>
</dbReference>
<evidence type="ECO:0000313" key="4">
    <source>
        <dbReference type="EMBL" id="QBK84875.1"/>
    </source>
</evidence>
<sequence length="386" mass="46025">MNLTKLRLFLKKHFVTMKMMFFFIFNTLIPLFYSTSPLLMLPGIFTMLFEKMKDWISSYEAAGIFYHSDINTLFEIQNKNKDIIIKYDNIKINKYNDMVQITNCGNDDIEIEINDIYCIFDNEEDNIRMSFFCSKRKFKSIKKLIRSFKCKKNKSIDVTRINKEGKRTRINYKCKPLYKPEYFGFEIFEFLDFRIQNFLNNENFYDRIGLPYKIGFCLSGDTGLGKTQFAYAAAIKYNLNIFEIDPDYDFRNSPNISNSIILLDDFDLFESTKSRNEDLSDEDKIKLKHFMKFLEGYTLDKCIIIATTNYPERIEDALIRCGRLDFSIKFDKIGDKEIKTMLKRFYDQECELQFKNIKISNLIHKHLIPNMYNYEKCISSLKDYIV</sequence>
<evidence type="ECO:0000256" key="2">
    <source>
        <dbReference type="SAM" id="Phobius"/>
    </source>
</evidence>
<dbReference type="Pfam" id="PF00004">
    <property type="entry name" value="AAA"/>
    <property type="match status" value="1"/>
</dbReference>
<gene>
    <name evidence="4" type="ORF">LCDPAC02_00740</name>
</gene>
<keyword evidence="2" id="KW-1133">Transmembrane helix</keyword>
<dbReference type="InterPro" id="IPR027417">
    <property type="entry name" value="P-loop_NTPase"/>
</dbReference>
<keyword evidence="2" id="KW-0812">Transmembrane</keyword>
<evidence type="ECO:0000259" key="3">
    <source>
        <dbReference type="SMART" id="SM00382"/>
    </source>
</evidence>
<dbReference type="SUPFAM" id="SSF52540">
    <property type="entry name" value="P-loop containing nucleoside triphosphate hydrolases"/>
    <property type="match status" value="1"/>
</dbReference>
<organism evidence="4">
    <name type="scientific">Pithovirus LCDPAC02</name>
    <dbReference type="NCBI Taxonomy" id="2506601"/>
    <lineage>
        <taxon>Viruses</taxon>
        <taxon>Pithoviruses</taxon>
    </lineage>
</organism>
<dbReference type="GO" id="GO:0016887">
    <property type="term" value="F:ATP hydrolysis activity"/>
    <property type="evidence" value="ECO:0007669"/>
    <property type="project" value="InterPro"/>
</dbReference>
<feature type="domain" description="AAA+ ATPase" evidence="3">
    <location>
        <begin position="212"/>
        <end position="334"/>
    </location>
</feature>
<dbReference type="Gene3D" id="3.40.50.300">
    <property type="entry name" value="P-loop containing nucleotide triphosphate hydrolases"/>
    <property type="match status" value="1"/>
</dbReference>
<evidence type="ECO:0000256" key="1">
    <source>
        <dbReference type="ARBA" id="ARBA00007448"/>
    </source>
</evidence>
<name>A0A481YQ30_9VIRU</name>
<dbReference type="EMBL" id="MK500299">
    <property type="protein sequence ID" value="QBK84875.1"/>
    <property type="molecule type" value="Genomic_DNA"/>
</dbReference>
<dbReference type="GO" id="GO:0005524">
    <property type="term" value="F:ATP binding"/>
    <property type="evidence" value="ECO:0007669"/>
    <property type="project" value="InterPro"/>
</dbReference>
<dbReference type="InterPro" id="IPR050747">
    <property type="entry name" value="Mitochondrial_chaperone_BCS1"/>
</dbReference>
<dbReference type="InterPro" id="IPR003959">
    <property type="entry name" value="ATPase_AAA_core"/>
</dbReference>
<dbReference type="SMART" id="SM00382">
    <property type="entry name" value="AAA"/>
    <property type="match status" value="1"/>
</dbReference>
<proteinExistence type="inferred from homology"/>